<protein>
    <recommendedName>
        <fullName evidence="4">DUF2017 domain-containing protein</fullName>
    </recommendedName>
</protein>
<sequence>MARAFKNTRRGVTGHLERAERDLLRNLFDDVITMLEPDDDEPLAAPPSSPERDPLWELTGLSPEDFASGAGAAAAEPPRDPALRRLLPDAVKDDDTAAAEFRGLTEHALRQSKTASLRAAKLALETSRLHLDDASAPRFAAALNDVRLVLAERLGIETEEDAERVHRLEDWAEAESVDDYLALVYNFVTWAQDSLMVALTERFELDLDGSRGEDHDR</sequence>
<proteinExistence type="predicted"/>
<evidence type="ECO:0000256" key="1">
    <source>
        <dbReference type="SAM" id="MobiDB-lite"/>
    </source>
</evidence>
<dbReference type="InterPro" id="IPR018561">
    <property type="entry name" value="AosR"/>
</dbReference>
<evidence type="ECO:0000313" key="2">
    <source>
        <dbReference type="EMBL" id="GAA3692695.1"/>
    </source>
</evidence>
<gene>
    <name evidence="2" type="ORF">GCM10022377_01430</name>
</gene>
<dbReference type="RefSeq" id="WP_344878538.1">
    <property type="nucleotide sequence ID" value="NZ_BAABCJ010000001.1"/>
</dbReference>
<comment type="caution">
    <text evidence="2">The sequence shown here is derived from an EMBL/GenBank/DDBJ whole genome shotgun (WGS) entry which is preliminary data.</text>
</comment>
<dbReference type="Proteomes" id="UP001501536">
    <property type="component" value="Unassembled WGS sequence"/>
</dbReference>
<evidence type="ECO:0008006" key="4">
    <source>
        <dbReference type="Google" id="ProtNLM"/>
    </source>
</evidence>
<dbReference type="EMBL" id="BAABCJ010000001">
    <property type="protein sequence ID" value="GAA3692695.1"/>
    <property type="molecule type" value="Genomic_DNA"/>
</dbReference>
<accession>A0ABP7CPK9</accession>
<reference evidence="3" key="1">
    <citation type="journal article" date="2019" name="Int. J. Syst. Evol. Microbiol.">
        <title>The Global Catalogue of Microorganisms (GCM) 10K type strain sequencing project: providing services to taxonomists for standard genome sequencing and annotation.</title>
        <authorList>
            <consortium name="The Broad Institute Genomics Platform"/>
            <consortium name="The Broad Institute Genome Sequencing Center for Infectious Disease"/>
            <person name="Wu L."/>
            <person name="Ma J."/>
        </authorList>
    </citation>
    <scope>NUCLEOTIDE SEQUENCE [LARGE SCALE GENOMIC DNA]</scope>
    <source>
        <strain evidence="3">JCM 16961</strain>
    </source>
</reference>
<evidence type="ECO:0000313" key="3">
    <source>
        <dbReference type="Proteomes" id="UP001501536"/>
    </source>
</evidence>
<name>A0ABP7CPK9_9MICC</name>
<feature type="region of interest" description="Disordered" evidence="1">
    <location>
        <begin position="37"/>
        <end position="61"/>
    </location>
</feature>
<keyword evidence="3" id="KW-1185">Reference proteome</keyword>
<dbReference type="Pfam" id="PF09438">
    <property type="entry name" value="DUF2017"/>
    <property type="match status" value="1"/>
</dbReference>
<organism evidence="2 3">
    <name type="scientific">Zhihengliuella alba</name>
    <dbReference type="NCBI Taxonomy" id="547018"/>
    <lineage>
        <taxon>Bacteria</taxon>
        <taxon>Bacillati</taxon>
        <taxon>Actinomycetota</taxon>
        <taxon>Actinomycetes</taxon>
        <taxon>Micrococcales</taxon>
        <taxon>Micrococcaceae</taxon>
        <taxon>Zhihengliuella</taxon>
    </lineage>
</organism>